<keyword evidence="9" id="KW-0472">Membrane</keyword>
<keyword evidence="6" id="KW-0675">Receptor</keyword>
<keyword evidence="5" id="KW-0297">G-protein coupled receptor</keyword>
<keyword evidence="9" id="KW-1133">Transmembrane helix</keyword>
<dbReference type="CDD" id="cd18773">
    <property type="entry name" value="PDC1_HK_sensor"/>
    <property type="match status" value="1"/>
</dbReference>
<evidence type="ECO:0000256" key="10">
    <source>
        <dbReference type="SAM" id="SignalP"/>
    </source>
</evidence>
<evidence type="ECO:0000256" key="3">
    <source>
        <dbReference type="ARBA" id="ARBA00022475"/>
    </source>
</evidence>
<feature type="domain" description="GPR158/179 extracellular" evidence="11">
    <location>
        <begin position="649"/>
        <end position="745"/>
    </location>
</feature>
<evidence type="ECO:0000313" key="12">
    <source>
        <dbReference type="EMBL" id="KAL0275102.1"/>
    </source>
</evidence>
<evidence type="ECO:0000256" key="9">
    <source>
        <dbReference type="SAM" id="Phobius"/>
    </source>
</evidence>
<evidence type="ECO:0000256" key="6">
    <source>
        <dbReference type="ARBA" id="ARBA00023170"/>
    </source>
</evidence>
<gene>
    <name evidence="12" type="ORF">PYX00_003066</name>
</gene>
<reference evidence="12" key="1">
    <citation type="journal article" date="2024" name="Gigascience">
        <title>Chromosome-level genome of the poultry shaft louse Menopon gallinae provides insight into the host-switching and adaptive evolution of parasitic lice.</title>
        <authorList>
            <person name="Xu Y."/>
            <person name="Ma L."/>
            <person name="Liu S."/>
            <person name="Liang Y."/>
            <person name="Liu Q."/>
            <person name="He Z."/>
            <person name="Tian L."/>
            <person name="Duan Y."/>
            <person name="Cai W."/>
            <person name="Li H."/>
            <person name="Song F."/>
        </authorList>
    </citation>
    <scope>NUCLEOTIDE SEQUENCE</scope>
    <source>
        <strain evidence="12">Cailab_2023a</strain>
    </source>
</reference>
<dbReference type="Pfam" id="PF22572">
    <property type="entry name" value="GPR158_179_EC"/>
    <property type="match status" value="2"/>
</dbReference>
<evidence type="ECO:0000256" key="4">
    <source>
        <dbReference type="ARBA" id="ARBA00022729"/>
    </source>
</evidence>
<dbReference type="EMBL" id="JARGDH010000002">
    <property type="protein sequence ID" value="KAL0275102.1"/>
    <property type="molecule type" value="Genomic_DNA"/>
</dbReference>
<evidence type="ECO:0000256" key="5">
    <source>
        <dbReference type="ARBA" id="ARBA00023040"/>
    </source>
</evidence>
<dbReference type="InterPro" id="IPR054714">
    <property type="entry name" value="GPR158_179_extracellular"/>
</dbReference>
<evidence type="ECO:0000259" key="11">
    <source>
        <dbReference type="Pfam" id="PF22572"/>
    </source>
</evidence>
<feature type="signal peptide" evidence="10">
    <location>
        <begin position="1"/>
        <end position="21"/>
    </location>
</feature>
<keyword evidence="3" id="KW-1003">Cell membrane</keyword>
<evidence type="ECO:0000256" key="7">
    <source>
        <dbReference type="ARBA" id="ARBA00023180"/>
    </source>
</evidence>
<feature type="transmembrane region" description="Helical" evidence="9">
    <location>
        <begin position="783"/>
        <end position="806"/>
    </location>
</feature>
<feature type="domain" description="GPR158/179 extracellular" evidence="11">
    <location>
        <begin position="263"/>
        <end position="367"/>
    </location>
</feature>
<dbReference type="GO" id="GO:0005886">
    <property type="term" value="C:plasma membrane"/>
    <property type="evidence" value="ECO:0007669"/>
    <property type="project" value="UniProtKB-SubCell"/>
</dbReference>
<organism evidence="12">
    <name type="scientific">Menopon gallinae</name>
    <name type="common">poultry shaft louse</name>
    <dbReference type="NCBI Taxonomy" id="328185"/>
    <lineage>
        <taxon>Eukaryota</taxon>
        <taxon>Metazoa</taxon>
        <taxon>Ecdysozoa</taxon>
        <taxon>Arthropoda</taxon>
        <taxon>Hexapoda</taxon>
        <taxon>Insecta</taxon>
        <taxon>Pterygota</taxon>
        <taxon>Neoptera</taxon>
        <taxon>Paraneoptera</taxon>
        <taxon>Psocodea</taxon>
        <taxon>Troctomorpha</taxon>
        <taxon>Phthiraptera</taxon>
        <taxon>Amblycera</taxon>
        <taxon>Menoponidae</taxon>
        <taxon>Menopon</taxon>
    </lineage>
</organism>
<protein>
    <recommendedName>
        <fullName evidence="11">GPR158/179 extracellular domain-containing protein</fullName>
    </recommendedName>
</protein>
<feature type="chain" id="PRO_5043699660" description="GPR158/179 extracellular domain-containing protein" evidence="10">
    <location>
        <begin position="22"/>
        <end position="808"/>
    </location>
</feature>
<dbReference type="AlphaFoldDB" id="A0AAW2HYZ7"/>
<dbReference type="PANTHER" id="PTHR32546">
    <property type="entry name" value="G-PROTEIN COUPLED RECEPTOR 158-RELATED"/>
    <property type="match status" value="1"/>
</dbReference>
<keyword evidence="7" id="KW-0325">Glycoprotein</keyword>
<keyword evidence="4 10" id="KW-0732">Signal</keyword>
<accession>A0AAW2HYZ7</accession>
<proteinExistence type="inferred from homology"/>
<evidence type="ECO:0000256" key="2">
    <source>
        <dbReference type="ARBA" id="ARBA00007242"/>
    </source>
</evidence>
<comment type="subcellular location">
    <subcellularLocation>
        <location evidence="1">Cell membrane</location>
        <topology evidence="1">Multi-pass membrane protein</topology>
    </subcellularLocation>
</comment>
<comment type="caution">
    <text evidence="12">The sequence shown here is derived from an EMBL/GenBank/DDBJ whole genome shotgun (WGS) entry which is preliminary data.</text>
</comment>
<sequence length="808" mass="93864">MASFVFCFSLLFVVLLNWAWGQYEWQNRDAFDEIKYRMDKVTQENCPIQHLGDLFLPGDSVSHLPDIKDININPVFPNRTALLHLHNMALSRSFFWSYILQSRFIRPAVNDTYDPGMMYYFLSTVADVSANPYINASAIYFSPNMSYTPSYRGFFNKTMPKFAPRTYRADDFNDPSHLGKITTLNTFIVKDLGAIPNASLSADYTSDYYRINEWYKAWLPDAVAGRHDTKTTYQVEIRYANNTNETFTFHGPRGADEVPGPVKWTRPYFDCGRSNKWLVAAVVPIADIFPRHTTFRHIEYPTYTAVAVLEMDFDRIDINQCPVSQGNDGPNRFADTAHCKKETTECEPIHGWGFRRGGYQCRCRPGYRLPNVVRRPYLGEIIERATAEQHYNNFDCLPIGWIHKIPVQWDRASRYVREKYLDRYYEYRRYNNASHMNHTGPNSVHASKINIHRVLSFILSVNDKTCKNFRPQDLILPGSYAYGVEEQFQNEAQMAVRLANFISAFLQVSDPKEVFSGKRVADKPLTEDQMMGETLALVMGDSKIWSAGTFWDRKKFTNRTLFAPFAYKKQLNTRKFKMEDLARLDKTDEVYTNKHWFRFLKQRWATNFDLLEQYELKIKIRQNETGELLTQYERYPTFYRAAKMGDGYWTSPYFDCGGKVPKWVITYAAPFFGWDSLKSNLEFKGVVAVTMDLIQLDINQCPAKYSTPNAFKDTHKCDQQSSYCVPILGRGYETGGYKCECRQGYEYPFEDPITYYDGQIVESEFENLVSDTATRYDLFQCRLAVASAIEISQLVIAVMLAILCLYNR</sequence>
<dbReference type="Gene3D" id="3.30.450.20">
    <property type="entry name" value="PAS domain"/>
    <property type="match status" value="2"/>
</dbReference>
<keyword evidence="9" id="KW-0812">Transmembrane</keyword>
<comment type="similarity">
    <text evidence="2">Belongs to the G-protein coupled receptor 3 family.</text>
</comment>
<evidence type="ECO:0000256" key="1">
    <source>
        <dbReference type="ARBA" id="ARBA00004651"/>
    </source>
</evidence>
<keyword evidence="8" id="KW-0807">Transducer</keyword>
<dbReference type="InterPro" id="IPR043458">
    <property type="entry name" value="GPR158/179"/>
</dbReference>
<dbReference type="GO" id="GO:0004930">
    <property type="term" value="F:G protein-coupled receptor activity"/>
    <property type="evidence" value="ECO:0007669"/>
    <property type="project" value="UniProtKB-KW"/>
</dbReference>
<name>A0AAW2HYZ7_9NEOP</name>
<evidence type="ECO:0000256" key="8">
    <source>
        <dbReference type="ARBA" id="ARBA00023224"/>
    </source>
</evidence>
<dbReference type="PANTHER" id="PTHR32546:SF25">
    <property type="entry name" value="MIP05539P"/>
    <property type="match status" value="1"/>
</dbReference>